<feature type="transmembrane region" description="Helical" evidence="1">
    <location>
        <begin position="39"/>
        <end position="63"/>
    </location>
</feature>
<keyword evidence="1" id="KW-0812">Transmembrane</keyword>
<dbReference type="EMBL" id="CAADFA010000879">
    <property type="protein sequence ID" value="VFJ75773.1"/>
    <property type="molecule type" value="Genomic_DNA"/>
</dbReference>
<organism evidence="4">
    <name type="scientific">Candidatus Kentrum sp. FM</name>
    <dbReference type="NCBI Taxonomy" id="2126340"/>
    <lineage>
        <taxon>Bacteria</taxon>
        <taxon>Pseudomonadati</taxon>
        <taxon>Pseudomonadota</taxon>
        <taxon>Gammaproteobacteria</taxon>
        <taxon>Candidatus Kentrum</taxon>
    </lineage>
</organism>
<dbReference type="EMBL" id="CAADEZ010000857">
    <property type="protein sequence ID" value="VFJ75655.1"/>
    <property type="molecule type" value="Genomic_DNA"/>
</dbReference>
<evidence type="ECO:0000313" key="4">
    <source>
        <dbReference type="EMBL" id="VFK22248.1"/>
    </source>
</evidence>
<keyword evidence="1" id="KW-1133">Transmembrane helix</keyword>
<accession>A0A450WYZ9</accession>
<evidence type="ECO:0000313" key="3">
    <source>
        <dbReference type="EMBL" id="VFJ75773.1"/>
    </source>
</evidence>
<sequence>MSTETRTDLRQLTETVERLGEALAASERRYSSIARAIRWFSLTVIVLVAGAGYAAFGGLGALASQSSSWRDIESQLSQHPPALDGILQSLGATKEIQGAIVKTLQSAATIAAMETDPLLGECLKDTENRLCYSKTKVVDLGEFFLESNGELPTPPGPGSSEQDQQEYNKKLMESTLMAAGQSIVDAAVLLHRIRRDSDRFRQTVDKAGGADKMAHGIAYGIKEELHYLNLALASVPHMVNEMHLMNEHMRVMGYSMGSTMGRMGSMMPW</sequence>
<proteinExistence type="predicted"/>
<dbReference type="AlphaFoldDB" id="A0A450WYZ9"/>
<keyword evidence="1" id="KW-0472">Membrane</keyword>
<evidence type="ECO:0000313" key="2">
    <source>
        <dbReference type="EMBL" id="VFJ75655.1"/>
    </source>
</evidence>
<reference evidence="4" key="1">
    <citation type="submission" date="2019-02" db="EMBL/GenBank/DDBJ databases">
        <authorList>
            <person name="Gruber-Vodicka R. H."/>
            <person name="Seah K. B. B."/>
        </authorList>
    </citation>
    <scope>NUCLEOTIDE SEQUENCE</scope>
    <source>
        <strain evidence="2">BECK_BZ163</strain>
        <strain evidence="4">BECK_BZ164</strain>
        <strain evidence="3">BECK_BZ165</strain>
    </source>
</reference>
<evidence type="ECO:0000256" key="1">
    <source>
        <dbReference type="SAM" id="Phobius"/>
    </source>
</evidence>
<dbReference type="EMBL" id="CAADFL010000847">
    <property type="protein sequence ID" value="VFK22248.1"/>
    <property type="molecule type" value="Genomic_DNA"/>
</dbReference>
<gene>
    <name evidence="2" type="ORF">BECKFM1743A_GA0114220_108572</name>
    <name evidence="4" type="ORF">BECKFM1743B_GA0114221_108471</name>
    <name evidence="3" type="ORF">BECKFM1743C_GA0114222_108791</name>
</gene>
<name>A0A450WYZ9_9GAMM</name>
<protein>
    <submittedName>
        <fullName evidence="4">Uncharacterized protein</fullName>
    </submittedName>
</protein>